<evidence type="ECO:0000313" key="4">
    <source>
        <dbReference type="EMBL" id="TWU31190.1"/>
    </source>
</evidence>
<evidence type="ECO:0000256" key="2">
    <source>
        <dbReference type="RuleBase" id="RU366019"/>
    </source>
</evidence>
<proteinExistence type="inferred from homology"/>
<protein>
    <recommendedName>
        <fullName evidence="2">Neutral ceramidase</fullName>
        <ecNumber evidence="2">3.5.1.23</ecNumber>
    </recommendedName>
</protein>
<comment type="catalytic activity">
    <reaction evidence="2">
        <text>an N-acylsphing-4-enine + H2O = sphing-4-enine + a fatty acid</text>
        <dbReference type="Rhea" id="RHEA:20856"/>
        <dbReference type="ChEBI" id="CHEBI:15377"/>
        <dbReference type="ChEBI" id="CHEBI:28868"/>
        <dbReference type="ChEBI" id="CHEBI:52639"/>
        <dbReference type="ChEBI" id="CHEBI:57756"/>
        <dbReference type="EC" id="3.5.1.23"/>
    </reaction>
</comment>
<keyword evidence="2 4" id="KW-0378">Hydrolase</keyword>
<keyword evidence="5" id="KW-1185">Reference proteome</keyword>
<sequence>MQRISLCMLVVAIGGMNARIQADDLLIGVAAVDVTPTEPARLNGYGNRRQPAQGVAQRLWVKALAIRGKEGPPAILITVDNLGVPATMTEEVARRLEQKIKLPKKRLVIAASHTHTAPCLTGVASCLFGEAIPDDHQAVIDRYTKRLTDQIEQVAIDAHANLEPGTLAWGQGSVGFAANRRVLKDGTWAGFGVNPMGPVQHVSPVMKAATTGGEVKAVVVNYACHCTTLGGDSNQVCGDWAGYAQEAIEREFPGAVGMVTIGCGADANPEPRGELAMARAHGETLAAEVKRVLQAELVPLETVPVCQATLIDLPFAPPPSRQELLERASQLGATGYHARVQLERLDAGEDLPASIPYPVQTWLFGDELAMVFLAGEVVVDYDLRLRWELDGKRLWITAYANDAPCYIASRRLLDEGGYEVDRSMQYYNQPGRLAPEAEERILRAVHDQLPEAYDPPES</sequence>
<dbReference type="GO" id="GO:0046512">
    <property type="term" value="P:sphingosine biosynthetic process"/>
    <property type="evidence" value="ECO:0007669"/>
    <property type="project" value="TreeGrafter"/>
</dbReference>
<feature type="binding site" evidence="1">
    <location>
        <position position="225"/>
    </location>
    <ligand>
        <name>Zn(2+)</name>
        <dbReference type="ChEBI" id="CHEBI:29105"/>
    </ligand>
</feature>
<dbReference type="PANTHER" id="PTHR12670">
    <property type="entry name" value="CERAMIDASE"/>
    <property type="match status" value="1"/>
</dbReference>
<keyword evidence="1" id="KW-0479">Metal-binding</keyword>
<dbReference type="GO" id="GO:0046514">
    <property type="term" value="P:ceramide catabolic process"/>
    <property type="evidence" value="ECO:0007669"/>
    <property type="project" value="InterPro"/>
</dbReference>
<organism evidence="4 5">
    <name type="scientific">Novipirellula artificiosorum</name>
    <dbReference type="NCBI Taxonomy" id="2528016"/>
    <lineage>
        <taxon>Bacteria</taxon>
        <taxon>Pseudomonadati</taxon>
        <taxon>Planctomycetota</taxon>
        <taxon>Planctomycetia</taxon>
        <taxon>Pirellulales</taxon>
        <taxon>Pirellulaceae</taxon>
        <taxon>Novipirellula</taxon>
    </lineage>
</organism>
<evidence type="ECO:0000256" key="1">
    <source>
        <dbReference type="PIRSR" id="PIRSR606823-2"/>
    </source>
</evidence>
<comment type="similarity">
    <text evidence="2">Belongs to the neutral ceramidase family.</text>
</comment>
<keyword evidence="1" id="KW-0862">Zinc</keyword>
<comment type="cofactor">
    <cofactor evidence="1">
        <name>Zn(2+)</name>
        <dbReference type="ChEBI" id="CHEBI:29105"/>
    </cofactor>
    <text evidence="1">Binds 1 zinc ion per subunit.</text>
</comment>
<name>A0A5C6D2X6_9BACT</name>
<dbReference type="Pfam" id="PF04734">
    <property type="entry name" value="Ceramidase_alk"/>
    <property type="match status" value="1"/>
</dbReference>
<dbReference type="InterPro" id="IPR006823">
    <property type="entry name" value="Ceramidase_alk"/>
</dbReference>
<reference evidence="4 5" key="1">
    <citation type="submission" date="2019-02" db="EMBL/GenBank/DDBJ databases">
        <title>Deep-cultivation of Planctomycetes and their phenomic and genomic characterization uncovers novel biology.</title>
        <authorList>
            <person name="Wiegand S."/>
            <person name="Jogler M."/>
            <person name="Boedeker C."/>
            <person name="Pinto D."/>
            <person name="Vollmers J."/>
            <person name="Rivas-Marin E."/>
            <person name="Kohn T."/>
            <person name="Peeters S.H."/>
            <person name="Heuer A."/>
            <person name="Rast P."/>
            <person name="Oberbeckmann S."/>
            <person name="Bunk B."/>
            <person name="Jeske O."/>
            <person name="Meyerdierks A."/>
            <person name="Storesund J.E."/>
            <person name="Kallscheuer N."/>
            <person name="Luecker S."/>
            <person name="Lage O.M."/>
            <person name="Pohl T."/>
            <person name="Merkel B.J."/>
            <person name="Hornburger P."/>
            <person name="Mueller R.-W."/>
            <person name="Bruemmer F."/>
            <person name="Labrenz M."/>
            <person name="Spormann A.M."/>
            <person name="Op Den Camp H."/>
            <person name="Overmann J."/>
            <person name="Amann R."/>
            <person name="Jetten M.S.M."/>
            <person name="Mascher T."/>
            <person name="Medema M.H."/>
            <person name="Devos D.P."/>
            <person name="Kaster A.-K."/>
            <person name="Ovreas L."/>
            <person name="Rohde M."/>
            <person name="Galperin M.Y."/>
            <person name="Jogler C."/>
        </authorList>
    </citation>
    <scope>NUCLEOTIDE SEQUENCE [LARGE SCALE GENOMIC DNA]</scope>
    <source>
        <strain evidence="4 5">Poly41</strain>
    </source>
</reference>
<dbReference type="GO" id="GO:0042759">
    <property type="term" value="P:long-chain fatty acid biosynthetic process"/>
    <property type="evidence" value="ECO:0007669"/>
    <property type="project" value="TreeGrafter"/>
</dbReference>
<evidence type="ECO:0000259" key="3">
    <source>
        <dbReference type="Pfam" id="PF04734"/>
    </source>
</evidence>
<dbReference type="GO" id="GO:0005576">
    <property type="term" value="C:extracellular region"/>
    <property type="evidence" value="ECO:0007669"/>
    <property type="project" value="TreeGrafter"/>
</dbReference>
<dbReference type="EC" id="3.5.1.23" evidence="2"/>
<gene>
    <name evidence="4" type="ORF">Poly41_63810</name>
</gene>
<dbReference type="EMBL" id="SJPV01000018">
    <property type="protein sequence ID" value="TWU31190.1"/>
    <property type="molecule type" value="Genomic_DNA"/>
</dbReference>
<keyword evidence="2" id="KW-0443">Lipid metabolism</keyword>
<dbReference type="GO" id="GO:0046872">
    <property type="term" value="F:metal ion binding"/>
    <property type="evidence" value="ECO:0007669"/>
    <property type="project" value="UniProtKB-KW"/>
</dbReference>
<dbReference type="GO" id="GO:0017040">
    <property type="term" value="F:N-acylsphingosine amidohydrolase activity"/>
    <property type="evidence" value="ECO:0007669"/>
    <property type="project" value="UniProtKB-UniRule"/>
</dbReference>
<accession>A0A5C6D2X6</accession>
<dbReference type="AlphaFoldDB" id="A0A5C6D2X6"/>
<dbReference type="Proteomes" id="UP000319143">
    <property type="component" value="Unassembled WGS sequence"/>
</dbReference>
<evidence type="ECO:0000313" key="5">
    <source>
        <dbReference type="Proteomes" id="UP000319143"/>
    </source>
</evidence>
<dbReference type="PANTHER" id="PTHR12670:SF1">
    <property type="entry name" value="NEUTRAL CERAMIDASE"/>
    <property type="match status" value="1"/>
</dbReference>
<feature type="domain" description="Neutral/alkaline non-lysosomal ceramidase N-terminal" evidence="3">
    <location>
        <begin position="26"/>
        <end position="252"/>
    </location>
</feature>
<feature type="binding site" evidence="1">
    <location>
        <position position="113"/>
    </location>
    <ligand>
        <name>Zn(2+)</name>
        <dbReference type="ChEBI" id="CHEBI:29105"/>
    </ligand>
</feature>
<dbReference type="OrthoDB" id="264270at2"/>
<keyword evidence="2" id="KW-0746">Sphingolipid metabolism</keyword>
<dbReference type="GO" id="GO:0016020">
    <property type="term" value="C:membrane"/>
    <property type="evidence" value="ECO:0007669"/>
    <property type="project" value="GOC"/>
</dbReference>
<dbReference type="InterPro" id="IPR031329">
    <property type="entry name" value="NEUT/ALK_ceramidase_N"/>
</dbReference>
<comment type="caution">
    <text evidence="4">The sequence shown here is derived from an EMBL/GenBank/DDBJ whole genome shotgun (WGS) entry which is preliminary data.</text>
</comment>
<dbReference type="RefSeq" id="WP_146531071.1">
    <property type="nucleotide sequence ID" value="NZ_SJPV01000018.1"/>
</dbReference>